<evidence type="ECO:0000256" key="7">
    <source>
        <dbReference type="ARBA" id="ARBA00022747"/>
    </source>
</evidence>
<evidence type="ECO:0000256" key="1">
    <source>
        <dbReference type="ARBA" id="ARBA00004123"/>
    </source>
</evidence>
<dbReference type="EC" id="2.1.1.113" evidence="3"/>
<dbReference type="GO" id="GO:0003677">
    <property type="term" value="F:DNA binding"/>
    <property type="evidence" value="ECO:0007669"/>
    <property type="project" value="UniProtKB-KW"/>
</dbReference>
<dbReference type="GO" id="GO:0009307">
    <property type="term" value="P:DNA restriction-modification system"/>
    <property type="evidence" value="ECO:0007669"/>
    <property type="project" value="UniProtKB-KW"/>
</dbReference>
<dbReference type="InterPro" id="IPR051219">
    <property type="entry name" value="Heterochromatin_chromo-domain"/>
</dbReference>
<dbReference type="InterPro" id="IPR023780">
    <property type="entry name" value="Chromo_domain"/>
</dbReference>
<keyword evidence="8" id="KW-0238">DNA-binding</keyword>
<accession>A0A819GUY0</accession>
<dbReference type="SMART" id="SM00298">
    <property type="entry name" value="CHROMO"/>
    <property type="match status" value="1"/>
</dbReference>
<keyword evidence="4" id="KW-0489">Methyltransferase</keyword>
<dbReference type="Pfam" id="PF00385">
    <property type="entry name" value="Chromo"/>
    <property type="match status" value="1"/>
</dbReference>
<dbReference type="PRINTS" id="PR00508">
    <property type="entry name" value="S21N4MTFRASE"/>
</dbReference>
<dbReference type="PANTHER" id="PTHR22812">
    <property type="entry name" value="CHROMOBOX PROTEIN"/>
    <property type="match status" value="1"/>
</dbReference>
<organism evidence="12 13">
    <name type="scientific">Adineta steineri</name>
    <dbReference type="NCBI Taxonomy" id="433720"/>
    <lineage>
        <taxon>Eukaryota</taxon>
        <taxon>Metazoa</taxon>
        <taxon>Spiralia</taxon>
        <taxon>Gnathifera</taxon>
        <taxon>Rotifera</taxon>
        <taxon>Eurotatoria</taxon>
        <taxon>Bdelloidea</taxon>
        <taxon>Adinetida</taxon>
        <taxon>Adinetidae</taxon>
        <taxon>Adineta</taxon>
    </lineage>
</organism>
<keyword evidence="5" id="KW-0808">Transferase</keyword>
<protein>
    <recommendedName>
        <fullName evidence="3">site-specific DNA-methyltransferase (cytosine-N(4)-specific)</fullName>
        <ecNumber evidence="3">2.1.1.113</ecNumber>
    </recommendedName>
</protein>
<dbReference type="Pfam" id="PF01555">
    <property type="entry name" value="N6_N4_Mtase"/>
    <property type="match status" value="1"/>
</dbReference>
<evidence type="ECO:0000256" key="6">
    <source>
        <dbReference type="ARBA" id="ARBA00022691"/>
    </source>
</evidence>
<feature type="domain" description="Chromo" evidence="11">
    <location>
        <begin position="333"/>
        <end position="391"/>
    </location>
</feature>
<evidence type="ECO:0000256" key="3">
    <source>
        <dbReference type="ARBA" id="ARBA00012185"/>
    </source>
</evidence>
<name>A0A819GUY0_9BILA</name>
<comment type="catalytic activity">
    <reaction evidence="10">
        <text>a 2'-deoxycytidine in DNA + S-adenosyl-L-methionine = an N(4)-methyl-2'-deoxycytidine in DNA + S-adenosyl-L-homocysteine + H(+)</text>
        <dbReference type="Rhea" id="RHEA:16857"/>
        <dbReference type="Rhea" id="RHEA-COMP:11369"/>
        <dbReference type="Rhea" id="RHEA-COMP:13674"/>
        <dbReference type="ChEBI" id="CHEBI:15378"/>
        <dbReference type="ChEBI" id="CHEBI:57856"/>
        <dbReference type="ChEBI" id="CHEBI:59789"/>
        <dbReference type="ChEBI" id="CHEBI:85452"/>
        <dbReference type="ChEBI" id="CHEBI:137933"/>
        <dbReference type="EC" id="2.1.1.113"/>
    </reaction>
</comment>
<keyword evidence="6" id="KW-0949">S-adenosyl-L-methionine</keyword>
<evidence type="ECO:0000256" key="8">
    <source>
        <dbReference type="ARBA" id="ARBA00023125"/>
    </source>
</evidence>
<proteinExistence type="inferred from homology"/>
<dbReference type="InterPro" id="IPR029063">
    <property type="entry name" value="SAM-dependent_MTases_sf"/>
</dbReference>
<dbReference type="InterPro" id="IPR001091">
    <property type="entry name" value="RM_Methyltransferase"/>
</dbReference>
<dbReference type="InterPro" id="IPR016197">
    <property type="entry name" value="Chromo-like_dom_sf"/>
</dbReference>
<comment type="similarity">
    <text evidence="2">Belongs to the N(4)/N(6)-methyltransferase family. N(4) subfamily.</text>
</comment>
<dbReference type="InterPro" id="IPR002941">
    <property type="entry name" value="DNA_methylase_N4/N6"/>
</dbReference>
<dbReference type="AlphaFoldDB" id="A0A819GUY0"/>
<dbReference type="GO" id="GO:0015667">
    <property type="term" value="F:site-specific DNA-methyltransferase (cytosine-N4-specific) activity"/>
    <property type="evidence" value="ECO:0007669"/>
    <property type="project" value="UniProtKB-EC"/>
</dbReference>
<evidence type="ECO:0000313" key="13">
    <source>
        <dbReference type="Proteomes" id="UP000663844"/>
    </source>
</evidence>
<gene>
    <name evidence="12" type="ORF">OXD698_LOCUS23125</name>
</gene>
<keyword evidence="9" id="KW-0539">Nucleus</keyword>
<comment type="caution">
    <text evidence="12">The sequence shown here is derived from an EMBL/GenBank/DDBJ whole genome shotgun (WGS) entry which is preliminary data.</text>
</comment>
<dbReference type="GO" id="GO:0005634">
    <property type="term" value="C:nucleus"/>
    <property type="evidence" value="ECO:0007669"/>
    <property type="project" value="UniProtKB-SubCell"/>
</dbReference>
<evidence type="ECO:0000256" key="2">
    <source>
        <dbReference type="ARBA" id="ARBA00010203"/>
    </source>
</evidence>
<evidence type="ECO:0000256" key="10">
    <source>
        <dbReference type="ARBA" id="ARBA00049120"/>
    </source>
</evidence>
<dbReference type="SUPFAM" id="SSF54160">
    <property type="entry name" value="Chromo domain-like"/>
    <property type="match status" value="1"/>
</dbReference>
<comment type="subcellular location">
    <subcellularLocation>
        <location evidence="1">Nucleus</location>
    </subcellularLocation>
</comment>
<reference evidence="12" key="1">
    <citation type="submission" date="2021-02" db="EMBL/GenBank/DDBJ databases">
        <authorList>
            <person name="Nowell W R."/>
        </authorList>
    </citation>
    <scope>NUCLEOTIDE SEQUENCE</scope>
</reference>
<dbReference type="GO" id="GO:0032259">
    <property type="term" value="P:methylation"/>
    <property type="evidence" value="ECO:0007669"/>
    <property type="project" value="UniProtKB-KW"/>
</dbReference>
<evidence type="ECO:0000256" key="9">
    <source>
        <dbReference type="ARBA" id="ARBA00023242"/>
    </source>
</evidence>
<dbReference type="PROSITE" id="PS50013">
    <property type="entry name" value="CHROMO_2"/>
    <property type="match status" value="1"/>
</dbReference>
<dbReference type="Gene3D" id="2.40.50.40">
    <property type="match status" value="1"/>
</dbReference>
<dbReference type="Gene3D" id="3.40.50.150">
    <property type="entry name" value="Vaccinia Virus protein VP39"/>
    <property type="match status" value="1"/>
</dbReference>
<evidence type="ECO:0000313" key="12">
    <source>
        <dbReference type="EMBL" id="CAF3885482.1"/>
    </source>
</evidence>
<dbReference type="Proteomes" id="UP000663844">
    <property type="component" value="Unassembled WGS sequence"/>
</dbReference>
<dbReference type="EMBL" id="CAJOAZ010002025">
    <property type="protein sequence ID" value="CAF3885482.1"/>
    <property type="molecule type" value="Genomic_DNA"/>
</dbReference>
<dbReference type="PROSITE" id="PS00093">
    <property type="entry name" value="N4_MTASE"/>
    <property type="match status" value="1"/>
</dbReference>
<keyword evidence="7" id="KW-0680">Restriction system</keyword>
<evidence type="ECO:0000256" key="5">
    <source>
        <dbReference type="ARBA" id="ARBA00022679"/>
    </source>
</evidence>
<dbReference type="SUPFAM" id="SSF53335">
    <property type="entry name" value="S-adenosyl-L-methionine-dependent methyltransferases"/>
    <property type="match status" value="1"/>
</dbReference>
<dbReference type="InterPro" id="IPR017985">
    <property type="entry name" value="MeTrfase_CN4_CS"/>
</dbReference>
<sequence>MDKAAQFNENIEIIDLTNDYDFKEEPAINDYHEFSTCRFNCKVVIENKISLSRIPRPPTVHTSITHQKSSLSNNNGIKRKNIKSLMNKYIIVDCLEGLKMLPSNSIQCIVTSPPYNKLGLRNGRSYALQIVYDTYDDNMNENEYQKWQCDLLNEINRVLTPDGSLFYNHKDRRFCKRDYPPEQFILKSKLKLYQTIIWDRGSTPNQNINYFRPNVEKIFWLTKSSADPSCTPKFYRNRLPECFKNSIWRIPPERRNKHPAPFPQLLAEICILATTDEGDAVLDIFAGSGTTLVAAANLNRQFIGFDISKKYQKMFHDRLAGANNNINLWEEMYTVEEILDRRTKDGHVEYLLKWKGYDKSQSTWEQKNNLNCPDLLERFETSFKQKKRRNSIELNDNDSTSTATPSIHICESGMRCFSSIDQTPTKRRRQEVTIILDRTIVFDLLNDNDAIGCAGSSLHHQRSDHD</sequence>
<evidence type="ECO:0000259" key="11">
    <source>
        <dbReference type="PROSITE" id="PS50013"/>
    </source>
</evidence>
<evidence type="ECO:0000256" key="4">
    <source>
        <dbReference type="ARBA" id="ARBA00022603"/>
    </source>
</evidence>
<dbReference type="GO" id="GO:0008170">
    <property type="term" value="F:N-methyltransferase activity"/>
    <property type="evidence" value="ECO:0007669"/>
    <property type="project" value="InterPro"/>
</dbReference>
<dbReference type="InterPro" id="IPR000953">
    <property type="entry name" value="Chromo/chromo_shadow_dom"/>
</dbReference>